<dbReference type="InterPro" id="IPR054213">
    <property type="entry name" value="DUF6920"/>
</dbReference>
<organism evidence="1 2">
    <name type="scientific">Candidatus Nitrosocosmicus oleophilus</name>
    <dbReference type="NCBI Taxonomy" id="1353260"/>
    <lineage>
        <taxon>Archaea</taxon>
        <taxon>Nitrososphaerota</taxon>
        <taxon>Nitrososphaeria</taxon>
        <taxon>Nitrososphaerales</taxon>
        <taxon>Nitrososphaeraceae</taxon>
        <taxon>Candidatus Nitrosocosmicus</taxon>
    </lineage>
</organism>
<keyword evidence="2" id="KW-1185">Reference proteome</keyword>
<gene>
    <name evidence="1" type="ORF">NMY3_01112</name>
</gene>
<protein>
    <submittedName>
        <fullName evidence="1">Uncharacterized protein</fullName>
    </submittedName>
</protein>
<evidence type="ECO:0000313" key="2">
    <source>
        <dbReference type="Proteomes" id="UP000058925"/>
    </source>
</evidence>
<dbReference type="EMBL" id="CP012850">
    <property type="protein sequence ID" value="ALI35317.1"/>
    <property type="molecule type" value="Genomic_DNA"/>
</dbReference>
<dbReference type="AlphaFoldDB" id="A0A654LWD2"/>
<evidence type="ECO:0000313" key="1">
    <source>
        <dbReference type="EMBL" id="ALI35317.1"/>
    </source>
</evidence>
<dbReference type="Proteomes" id="UP000058925">
    <property type="component" value="Chromosome"/>
</dbReference>
<dbReference type="KEGG" id="taa:NMY3_01112"/>
<name>A0A654LWD2_9ARCH</name>
<sequence>MILAIIISSVAVFAYFVTIGLSDMLFKQQIEREIERLYSASKDVSNKTFSMDQIKNLPEPVKRYFTHSLEEGQHYVSYIKLKHTGEFRQGENQKWMSIEGQEYFTTETPGFIWIGKISLLPLVWITGVDKYLEGRGTFQIKIMSIFTIADDPTGKELDESELMRWLAEAPLFPTALLPSSYLHWEPVDSDSAKAIIDYGRTRVEALFHFDKKGEIVQMNADRYRAVDNSFVKEKWLGHYSNYAVTKNILVPWDIEVSWNSEVGNFTYAKFKIKEIQYDNPIKY</sequence>
<accession>A0A654LWD2</accession>
<dbReference type="Pfam" id="PF21900">
    <property type="entry name" value="DUF6920"/>
    <property type="match status" value="1"/>
</dbReference>
<proteinExistence type="predicted"/>
<reference evidence="2" key="1">
    <citation type="submission" date="2015-10" db="EMBL/GenBank/DDBJ databases">
        <title>Niche specialization of a soil ammonia-oxidizing archaeon, Candidatus Nitrosocosmicus oleophilus.</title>
        <authorList>
            <person name="Jung M.-Y."/>
            <person name="Rhee S.-K."/>
        </authorList>
    </citation>
    <scope>NUCLEOTIDE SEQUENCE [LARGE SCALE GENOMIC DNA]</scope>
    <source>
        <strain evidence="2">MY3</strain>
    </source>
</reference>